<feature type="domain" description="Major facilitator superfamily (MFS) profile" evidence="7">
    <location>
        <begin position="260"/>
        <end position="461"/>
    </location>
</feature>
<name>A0A3M6TVE6_POCDA</name>
<organism evidence="8 9">
    <name type="scientific">Pocillopora damicornis</name>
    <name type="common">Cauliflower coral</name>
    <name type="synonym">Millepora damicornis</name>
    <dbReference type="NCBI Taxonomy" id="46731"/>
    <lineage>
        <taxon>Eukaryota</taxon>
        <taxon>Metazoa</taxon>
        <taxon>Cnidaria</taxon>
        <taxon>Anthozoa</taxon>
        <taxon>Hexacorallia</taxon>
        <taxon>Scleractinia</taxon>
        <taxon>Astrocoeniina</taxon>
        <taxon>Pocilloporidae</taxon>
        <taxon>Pocillopora</taxon>
    </lineage>
</organism>
<evidence type="ECO:0000256" key="6">
    <source>
        <dbReference type="SAM" id="Phobius"/>
    </source>
</evidence>
<dbReference type="STRING" id="46731.A0A3M6TVE6"/>
<evidence type="ECO:0000313" key="8">
    <source>
        <dbReference type="EMBL" id="RMX45377.1"/>
    </source>
</evidence>
<accession>A0A3M6TVE6</accession>
<dbReference type="InterPro" id="IPR020846">
    <property type="entry name" value="MFS_dom"/>
</dbReference>
<dbReference type="Proteomes" id="UP000275408">
    <property type="component" value="Unassembled WGS sequence"/>
</dbReference>
<feature type="compositionally biased region" description="Basic and acidic residues" evidence="5">
    <location>
        <begin position="7"/>
        <end position="20"/>
    </location>
</feature>
<feature type="transmembrane region" description="Helical" evidence="6">
    <location>
        <begin position="276"/>
        <end position="297"/>
    </location>
</feature>
<dbReference type="PROSITE" id="PS00216">
    <property type="entry name" value="SUGAR_TRANSPORT_1"/>
    <property type="match status" value="1"/>
</dbReference>
<evidence type="ECO:0000256" key="4">
    <source>
        <dbReference type="ARBA" id="ARBA00023136"/>
    </source>
</evidence>
<dbReference type="OrthoDB" id="28755at2759"/>
<feature type="transmembrane region" description="Helical" evidence="6">
    <location>
        <begin position="434"/>
        <end position="455"/>
    </location>
</feature>
<dbReference type="PANTHER" id="PTHR23528:SF1">
    <property type="entry name" value="MAJOR FACILITATOR SUPERFAMILY (MFS) PROFILE DOMAIN-CONTAINING PROTEIN"/>
    <property type="match status" value="1"/>
</dbReference>
<comment type="caution">
    <text evidence="8">The sequence shown here is derived from an EMBL/GenBank/DDBJ whole genome shotgun (WGS) entry which is preliminary data.</text>
</comment>
<proteinExistence type="predicted"/>
<sequence length="461" mass="50230">METSSENDVKMEEAPSDKESGTGLQGFEDKEKSEQQHHHDDKQLDASHQIPALSKSRVFLLNISWFGMNVMYLILSVEVVPSQVYALVGSGQKGQVLGGMVAAGAVVTFFLSPLVGMKSDRLVSQYGKRRPLMLGGTVLLCISLFGMAFSAPDIESDISNVTCSMDLKLRRCLPYYNLTILEQSEDNSTANSDTSFLLSMLMQKEDSRGNIGLYIAFYLCVMACYSIMSVPYNGLIADLTPPFQRGFSSGVMGAMTLVGNVTGALIGFFFPKIGVVGTYSLVSILYFLCVVLTVFSCPEPPNKVTHKPIGLKAVFHAYWEPLKGGFLSDRLGRRKPLVIGSAILMSVCAVILAGLQGKYAFYAAMPVALTFGVGFGAYCAVDFALVMDVLPNDREKAKDLAVWHQALVLPQAIATPTGGIILDMFEKLRCDIGLGYIILFLVTSVYFVLSGIFVYNIKKAK</sequence>
<evidence type="ECO:0000256" key="5">
    <source>
        <dbReference type="SAM" id="MobiDB-lite"/>
    </source>
</evidence>
<reference evidence="8 9" key="1">
    <citation type="journal article" date="2018" name="Sci. Rep.">
        <title>Comparative analysis of the Pocillopora damicornis genome highlights role of immune system in coral evolution.</title>
        <authorList>
            <person name="Cunning R."/>
            <person name="Bay R.A."/>
            <person name="Gillette P."/>
            <person name="Baker A.C."/>
            <person name="Traylor-Knowles N."/>
        </authorList>
    </citation>
    <scope>NUCLEOTIDE SEQUENCE [LARGE SCALE GENOMIC DNA]</scope>
    <source>
        <strain evidence="8">RSMAS</strain>
        <tissue evidence="8">Whole animal</tissue>
    </source>
</reference>
<keyword evidence="9" id="KW-1185">Reference proteome</keyword>
<comment type="subcellular location">
    <subcellularLocation>
        <location evidence="1">Membrane</location>
        <topology evidence="1">Multi-pass membrane protein</topology>
    </subcellularLocation>
</comment>
<evidence type="ECO:0000256" key="1">
    <source>
        <dbReference type="ARBA" id="ARBA00004141"/>
    </source>
</evidence>
<feature type="transmembrane region" description="Helical" evidence="6">
    <location>
        <begin position="247"/>
        <end position="270"/>
    </location>
</feature>
<dbReference type="SUPFAM" id="SSF103473">
    <property type="entry name" value="MFS general substrate transporter"/>
    <property type="match status" value="1"/>
</dbReference>
<dbReference type="PANTHER" id="PTHR23528">
    <property type="match status" value="1"/>
</dbReference>
<gene>
    <name evidence="8" type="ORF">pdam_00000723</name>
</gene>
<feature type="transmembrane region" description="Helical" evidence="6">
    <location>
        <begin position="58"/>
        <end position="75"/>
    </location>
</feature>
<keyword evidence="3 6" id="KW-1133">Transmembrane helix</keyword>
<dbReference type="InterPro" id="IPR011701">
    <property type="entry name" value="MFS"/>
</dbReference>
<dbReference type="InterPro" id="IPR005829">
    <property type="entry name" value="Sugar_transporter_CS"/>
</dbReference>
<dbReference type="PROSITE" id="PS50850">
    <property type="entry name" value="MFS"/>
    <property type="match status" value="1"/>
</dbReference>
<feature type="region of interest" description="Disordered" evidence="5">
    <location>
        <begin position="1"/>
        <end position="47"/>
    </location>
</feature>
<feature type="transmembrane region" description="Helical" evidence="6">
    <location>
        <begin position="337"/>
        <end position="355"/>
    </location>
</feature>
<evidence type="ECO:0000256" key="3">
    <source>
        <dbReference type="ARBA" id="ARBA00022989"/>
    </source>
</evidence>
<dbReference type="InterPro" id="IPR036259">
    <property type="entry name" value="MFS_trans_sf"/>
</dbReference>
<dbReference type="EMBL" id="RCHS01002836">
    <property type="protein sequence ID" value="RMX45377.1"/>
    <property type="molecule type" value="Genomic_DNA"/>
</dbReference>
<feature type="transmembrane region" description="Helical" evidence="6">
    <location>
        <begin position="211"/>
        <end position="235"/>
    </location>
</feature>
<dbReference type="GO" id="GO:0016020">
    <property type="term" value="C:membrane"/>
    <property type="evidence" value="ECO:0007669"/>
    <property type="project" value="UniProtKB-SubCell"/>
</dbReference>
<feature type="transmembrane region" description="Helical" evidence="6">
    <location>
        <begin position="95"/>
        <end position="111"/>
    </location>
</feature>
<evidence type="ECO:0000313" key="9">
    <source>
        <dbReference type="Proteomes" id="UP000275408"/>
    </source>
</evidence>
<dbReference type="Gene3D" id="1.20.1250.20">
    <property type="entry name" value="MFS general substrate transporter like domains"/>
    <property type="match status" value="2"/>
</dbReference>
<protein>
    <recommendedName>
        <fullName evidence="7">Major facilitator superfamily (MFS) profile domain-containing protein</fullName>
    </recommendedName>
</protein>
<dbReference type="Pfam" id="PF07690">
    <property type="entry name" value="MFS_1"/>
    <property type="match status" value="2"/>
</dbReference>
<keyword evidence="4 6" id="KW-0472">Membrane</keyword>
<dbReference type="GO" id="GO:0022857">
    <property type="term" value="F:transmembrane transporter activity"/>
    <property type="evidence" value="ECO:0007669"/>
    <property type="project" value="InterPro"/>
</dbReference>
<keyword evidence="2 6" id="KW-0812">Transmembrane</keyword>
<feature type="transmembrane region" description="Helical" evidence="6">
    <location>
        <begin position="402"/>
        <end position="422"/>
    </location>
</feature>
<feature type="compositionally biased region" description="Basic and acidic residues" evidence="5">
    <location>
        <begin position="27"/>
        <end position="45"/>
    </location>
</feature>
<dbReference type="AlphaFoldDB" id="A0A3M6TVE6"/>
<evidence type="ECO:0000259" key="7">
    <source>
        <dbReference type="PROSITE" id="PS50850"/>
    </source>
</evidence>
<evidence type="ECO:0000256" key="2">
    <source>
        <dbReference type="ARBA" id="ARBA00022692"/>
    </source>
</evidence>
<feature type="transmembrane region" description="Helical" evidence="6">
    <location>
        <begin position="361"/>
        <end position="390"/>
    </location>
</feature>
<feature type="transmembrane region" description="Helical" evidence="6">
    <location>
        <begin position="132"/>
        <end position="151"/>
    </location>
</feature>